<sequence>MANVPDVGACYGEAEQRGEGTESEESHGGWAKLGFVWGQYRVETEVWSGLPLLVAEMKYRMEQVTV</sequence>
<feature type="region of interest" description="Disordered" evidence="1">
    <location>
        <begin position="1"/>
        <end position="27"/>
    </location>
</feature>
<dbReference type="EMBL" id="RIBY02000213">
    <property type="protein sequence ID" value="KAH9844877.1"/>
    <property type="molecule type" value="Genomic_DNA"/>
</dbReference>
<proteinExistence type="predicted"/>
<reference evidence="2 3" key="2">
    <citation type="journal article" date="2021" name="Curr. Genet.">
        <title>Genetic response to nitrogen starvation in the aggressive Eucalyptus foliar pathogen Teratosphaeria destructans.</title>
        <authorList>
            <person name="Havenga M."/>
            <person name="Wingfield B.D."/>
            <person name="Wingfield M.J."/>
            <person name="Dreyer L.L."/>
            <person name="Roets F."/>
            <person name="Aylward J."/>
        </authorList>
    </citation>
    <scope>NUCLEOTIDE SEQUENCE [LARGE SCALE GENOMIC DNA]</scope>
    <source>
        <strain evidence="2">CMW44962</strain>
    </source>
</reference>
<evidence type="ECO:0000256" key="1">
    <source>
        <dbReference type="SAM" id="MobiDB-lite"/>
    </source>
</evidence>
<reference evidence="2 3" key="1">
    <citation type="journal article" date="2018" name="IMA Fungus">
        <title>IMA Genome-F 10: Nine draft genome sequences of Claviceps purpurea s.lat., including C. arundinis, C. humidiphila, and C. cf. spartinae, pseudomolecules for the pitch canker pathogen Fusarium circinatum, draft genome of Davidsoniella eucalypti, Grosmannia galeiformis, Quambalaria eucalypti, and Teratosphaeria destructans.</title>
        <authorList>
            <person name="Wingfield B.D."/>
            <person name="Liu M."/>
            <person name="Nguyen H.D."/>
            <person name="Lane F.A."/>
            <person name="Morgan S.W."/>
            <person name="De Vos L."/>
            <person name="Wilken P.M."/>
            <person name="Duong T.A."/>
            <person name="Aylward J."/>
            <person name="Coetzee M.P."/>
            <person name="Dadej K."/>
            <person name="De Beer Z.W."/>
            <person name="Findlay W."/>
            <person name="Havenga M."/>
            <person name="Kolarik M."/>
            <person name="Menzies J.G."/>
            <person name="Naidoo K."/>
            <person name="Pochopski O."/>
            <person name="Shoukouhi P."/>
            <person name="Santana Q.C."/>
            <person name="Seifert K.A."/>
            <person name="Soal N."/>
            <person name="Steenkamp E.T."/>
            <person name="Tatham C.T."/>
            <person name="van der Nest M.A."/>
            <person name="Wingfield M.J."/>
        </authorList>
    </citation>
    <scope>NUCLEOTIDE SEQUENCE [LARGE SCALE GENOMIC DNA]</scope>
    <source>
        <strain evidence="2">CMW44962</strain>
    </source>
</reference>
<dbReference type="AlphaFoldDB" id="A0A9W7W6G9"/>
<gene>
    <name evidence="2" type="ORF">Tdes44962_MAKER07056</name>
</gene>
<organism evidence="2 3">
    <name type="scientific">Teratosphaeria destructans</name>
    <dbReference type="NCBI Taxonomy" id="418781"/>
    <lineage>
        <taxon>Eukaryota</taxon>
        <taxon>Fungi</taxon>
        <taxon>Dikarya</taxon>
        <taxon>Ascomycota</taxon>
        <taxon>Pezizomycotina</taxon>
        <taxon>Dothideomycetes</taxon>
        <taxon>Dothideomycetidae</taxon>
        <taxon>Mycosphaerellales</taxon>
        <taxon>Teratosphaeriaceae</taxon>
        <taxon>Teratosphaeria</taxon>
    </lineage>
</organism>
<keyword evidence="3" id="KW-1185">Reference proteome</keyword>
<dbReference type="Proteomes" id="UP001138500">
    <property type="component" value="Unassembled WGS sequence"/>
</dbReference>
<feature type="compositionally biased region" description="Basic and acidic residues" evidence="1">
    <location>
        <begin position="14"/>
        <end position="27"/>
    </location>
</feature>
<protein>
    <submittedName>
        <fullName evidence="2">Uncharacterized protein</fullName>
    </submittedName>
</protein>
<accession>A0A9W7W6G9</accession>
<evidence type="ECO:0000313" key="3">
    <source>
        <dbReference type="Proteomes" id="UP001138500"/>
    </source>
</evidence>
<name>A0A9W7W6G9_9PEZI</name>
<comment type="caution">
    <text evidence="2">The sequence shown here is derived from an EMBL/GenBank/DDBJ whole genome shotgun (WGS) entry which is preliminary data.</text>
</comment>
<evidence type="ECO:0000313" key="2">
    <source>
        <dbReference type="EMBL" id="KAH9844877.1"/>
    </source>
</evidence>